<name>A0A9W5RFE5_9ACTO</name>
<reference evidence="2 3" key="1">
    <citation type="submission" date="2013-05" db="EMBL/GenBank/DDBJ databases">
        <title>The Genome Sequence of Actinomyces europaeus ACS-120-V-COL10B.</title>
        <authorList>
            <consortium name="The Broad Institute Genomics Platform"/>
            <person name="Earl A."/>
            <person name="Ward D."/>
            <person name="Feldgarden M."/>
            <person name="Gevers D."/>
            <person name="Saerens B."/>
            <person name="Vaneechoutte M."/>
            <person name="Walker B."/>
            <person name="Young S."/>
            <person name="Zeng Q."/>
            <person name="Gargeya S."/>
            <person name="Fitzgerald M."/>
            <person name="Haas B."/>
            <person name="Abouelleil A."/>
            <person name="Allen A.W."/>
            <person name="Alvarado L."/>
            <person name="Arachchi H.M."/>
            <person name="Berlin A.M."/>
            <person name="Chapman S.B."/>
            <person name="Gainer-Dewar J."/>
            <person name="Goldberg J."/>
            <person name="Griggs A."/>
            <person name="Gujja S."/>
            <person name="Hansen M."/>
            <person name="Howarth C."/>
            <person name="Imamovic A."/>
            <person name="Ireland A."/>
            <person name="Larimer J."/>
            <person name="McCowan C."/>
            <person name="Murphy C."/>
            <person name="Pearson M."/>
            <person name="Poon T.W."/>
            <person name="Priest M."/>
            <person name="Roberts A."/>
            <person name="Saif S."/>
            <person name="Shea T."/>
            <person name="Sisk P."/>
            <person name="Sykes S."/>
            <person name="Wortman J."/>
            <person name="Nusbaum C."/>
            <person name="Birren B."/>
        </authorList>
    </citation>
    <scope>NUCLEOTIDE SEQUENCE [LARGE SCALE GENOMIC DNA]</scope>
    <source>
        <strain evidence="2 3">ACS-120-V-Col10b</strain>
    </source>
</reference>
<evidence type="ECO:0000313" key="3">
    <source>
        <dbReference type="Proteomes" id="UP000014387"/>
    </source>
</evidence>
<feature type="compositionally biased region" description="Polar residues" evidence="1">
    <location>
        <begin position="32"/>
        <end position="50"/>
    </location>
</feature>
<comment type="caution">
    <text evidence="2">The sequence shown here is derived from an EMBL/GenBank/DDBJ whole genome shotgun (WGS) entry which is preliminary data.</text>
</comment>
<sequence length="181" mass="19451">MNRKKVLIVSAVVVLIVIVGLVIASVRSSNPSAQVENATTLTSSTLETDPSASESSTTGTTAGEALDSEAPDSYAPVADSKLPDTDKALNNLRDLPKAPETMIEPEVAQNFDVDLTDMFADGTTLVPYPQTWTDIDETTAMVVVKMVKPNQDPEYYSALLELVDGEWKLVATVDYEGDIPE</sequence>
<evidence type="ECO:0000313" key="2">
    <source>
        <dbReference type="EMBL" id="EPD31434.1"/>
    </source>
</evidence>
<protein>
    <submittedName>
        <fullName evidence="2">Uncharacterized protein</fullName>
    </submittedName>
</protein>
<accession>A0A9W5RFE5</accession>
<evidence type="ECO:0000256" key="1">
    <source>
        <dbReference type="SAM" id="MobiDB-lite"/>
    </source>
</evidence>
<feature type="region of interest" description="Disordered" evidence="1">
    <location>
        <begin position="32"/>
        <end position="86"/>
    </location>
</feature>
<keyword evidence="3" id="KW-1185">Reference proteome</keyword>
<proteinExistence type="predicted"/>
<gene>
    <name evidence="2" type="ORF">HMPREF9238_01206</name>
</gene>
<organism evidence="2 3">
    <name type="scientific">Gleimia europaea ACS-120-V-Col10b</name>
    <dbReference type="NCBI Taxonomy" id="883069"/>
    <lineage>
        <taxon>Bacteria</taxon>
        <taxon>Bacillati</taxon>
        <taxon>Actinomycetota</taxon>
        <taxon>Actinomycetes</taxon>
        <taxon>Actinomycetales</taxon>
        <taxon>Actinomycetaceae</taxon>
        <taxon>Gleimia</taxon>
    </lineage>
</organism>
<dbReference type="AlphaFoldDB" id="A0A9W5RFE5"/>
<dbReference type="Proteomes" id="UP000014387">
    <property type="component" value="Unassembled WGS sequence"/>
</dbReference>
<feature type="compositionally biased region" description="Low complexity" evidence="1">
    <location>
        <begin position="51"/>
        <end position="65"/>
    </location>
</feature>
<dbReference type="EMBL" id="AGWN01000001">
    <property type="protein sequence ID" value="EPD31434.1"/>
    <property type="molecule type" value="Genomic_DNA"/>
</dbReference>